<dbReference type="EMBL" id="RWGY01000051">
    <property type="protein sequence ID" value="TVU05217.1"/>
    <property type="molecule type" value="Genomic_DNA"/>
</dbReference>
<dbReference type="OrthoDB" id="1737049at2759"/>
<gene>
    <name evidence="4" type="ORF">EJB05_48371</name>
</gene>
<keyword evidence="5" id="KW-1185">Reference proteome</keyword>
<dbReference type="Gramene" id="TVU05217">
    <property type="protein sequence ID" value="TVU05217"/>
    <property type="gene ID" value="EJB05_48371"/>
</dbReference>
<dbReference type="PROSITE" id="PS51138">
    <property type="entry name" value="ENT"/>
    <property type="match status" value="1"/>
</dbReference>
<organism evidence="4 5">
    <name type="scientific">Eragrostis curvula</name>
    <name type="common">weeping love grass</name>
    <dbReference type="NCBI Taxonomy" id="38414"/>
    <lineage>
        <taxon>Eukaryota</taxon>
        <taxon>Viridiplantae</taxon>
        <taxon>Streptophyta</taxon>
        <taxon>Embryophyta</taxon>
        <taxon>Tracheophyta</taxon>
        <taxon>Spermatophyta</taxon>
        <taxon>Magnoliopsida</taxon>
        <taxon>Liliopsida</taxon>
        <taxon>Poales</taxon>
        <taxon>Poaceae</taxon>
        <taxon>PACMAD clade</taxon>
        <taxon>Chloridoideae</taxon>
        <taxon>Eragrostideae</taxon>
        <taxon>Eragrostidinae</taxon>
        <taxon>Eragrostis</taxon>
    </lineage>
</organism>
<evidence type="ECO:0000313" key="5">
    <source>
        <dbReference type="Proteomes" id="UP000324897"/>
    </source>
</evidence>
<dbReference type="AlphaFoldDB" id="A0A5J9T209"/>
<protein>
    <recommendedName>
        <fullName evidence="3">ENT domain-containing protein</fullName>
    </recommendedName>
</protein>
<name>A0A5J9T209_9POAL</name>
<dbReference type="InterPro" id="IPR033485">
    <property type="entry name" value="EMSY-LIKE_plant"/>
</dbReference>
<reference evidence="4 5" key="1">
    <citation type="journal article" date="2019" name="Sci. Rep.">
        <title>A high-quality genome of Eragrostis curvula grass provides insights into Poaceae evolution and supports new strategies to enhance forage quality.</title>
        <authorList>
            <person name="Carballo J."/>
            <person name="Santos B.A.C.M."/>
            <person name="Zappacosta D."/>
            <person name="Garbus I."/>
            <person name="Selva J.P."/>
            <person name="Gallo C.A."/>
            <person name="Diaz A."/>
            <person name="Albertini E."/>
            <person name="Caccamo M."/>
            <person name="Echenique V."/>
        </authorList>
    </citation>
    <scope>NUCLEOTIDE SEQUENCE [LARGE SCALE GENOMIC DNA]</scope>
    <source>
        <strain evidence="5">cv. Victoria</strain>
        <tissue evidence="4">Leaf</tissue>
    </source>
</reference>
<sequence>MEYIVLDNSGTDDDAPPTYQNGGPRVHFSGNGRSLAGAHSQSRSRSKLDSDIHQIEQAAYTGVLRAFKMQSDDITWEKESLITELRRELKVCDEEHRVLLNKVNEEEAVHRIRKLRQGGGVTINNHGPFKRQKTFHYTHSLPADHQSPFTSLNAVAGDKAYTMAPEDTRWSSANQSLPNHGARRAADVIMLPAGRKSGRFHMNEDYGLPNGFGVMDFSGFGIPDTGSIVKEVERVLSHPDMYEIIKAKKLLRDHEQSLLDAIARLDEASDGESEDVIRIEGCITYQLVVEKAMSRMMSSQPVDLIGGNVLC</sequence>
<feature type="domain" description="ENT" evidence="3">
    <location>
        <begin position="48"/>
        <end position="135"/>
    </location>
</feature>
<dbReference type="GO" id="GO:0005634">
    <property type="term" value="C:nucleus"/>
    <property type="evidence" value="ECO:0007669"/>
    <property type="project" value="UniProtKB-SubCell"/>
</dbReference>
<evidence type="ECO:0000313" key="4">
    <source>
        <dbReference type="EMBL" id="TVU05217.1"/>
    </source>
</evidence>
<evidence type="ECO:0000256" key="1">
    <source>
        <dbReference type="ARBA" id="ARBA00004123"/>
    </source>
</evidence>
<dbReference type="Pfam" id="PF03735">
    <property type="entry name" value="ENT"/>
    <property type="match status" value="1"/>
</dbReference>
<evidence type="ECO:0000259" key="3">
    <source>
        <dbReference type="PROSITE" id="PS51138"/>
    </source>
</evidence>
<dbReference type="SMART" id="SM01191">
    <property type="entry name" value="ENT"/>
    <property type="match status" value="1"/>
</dbReference>
<dbReference type="PANTHER" id="PTHR33432:SF4">
    <property type="entry name" value="OS08G0510500 PROTEIN"/>
    <property type="match status" value="1"/>
</dbReference>
<dbReference type="Gene3D" id="1.10.1240.40">
    <property type="entry name" value="ENT domain"/>
    <property type="match status" value="1"/>
</dbReference>
<keyword evidence="2" id="KW-0539">Nucleus</keyword>
<dbReference type="InterPro" id="IPR036142">
    <property type="entry name" value="ENT_dom-like_sf"/>
</dbReference>
<evidence type="ECO:0000256" key="2">
    <source>
        <dbReference type="ARBA" id="ARBA00023242"/>
    </source>
</evidence>
<accession>A0A5J9T209</accession>
<comment type="caution">
    <text evidence="4">The sequence shown here is derived from an EMBL/GenBank/DDBJ whole genome shotgun (WGS) entry which is preliminary data.</text>
</comment>
<dbReference type="Proteomes" id="UP000324897">
    <property type="component" value="Unassembled WGS sequence"/>
</dbReference>
<dbReference type="GO" id="GO:0050832">
    <property type="term" value="P:defense response to fungus"/>
    <property type="evidence" value="ECO:0007669"/>
    <property type="project" value="InterPro"/>
</dbReference>
<dbReference type="InterPro" id="IPR005491">
    <property type="entry name" value="ENT_dom"/>
</dbReference>
<proteinExistence type="predicted"/>
<comment type="subcellular location">
    <subcellularLocation>
        <location evidence="1">Nucleus</location>
    </subcellularLocation>
</comment>
<dbReference type="PANTHER" id="PTHR33432">
    <property type="entry name" value="PROTEIN EMSY-LIKE 4"/>
    <property type="match status" value="1"/>
</dbReference>
<dbReference type="SUPFAM" id="SSF158639">
    <property type="entry name" value="ENT-like"/>
    <property type="match status" value="1"/>
</dbReference>